<name>A0AAV4T8D4_CAEEX</name>
<dbReference type="Proteomes" id="UP001054945">
    <property type="component" value="Unassembled WGS sequence"/>
</dbReference>
<protein>
    <submittedName>
        <fullName evidence="1">Uncharacterized protein</fullName>
    </submittedName>
</protein>
<evidence type="ECO:0000313" key="1">
    <source>
        <dbReference type="EMBL" id="GIY41454.1"/>
    </source>
</evidence>
<proteinExistence type="predicted"/>
<evidence type="ECO:0000313" key="2">
    <source>
        <dbReference type="Proteomes" id="UP001054945"/>
    </source>
</evidence>
<comment type="caution">
    <text evidence="1">The sequence shown here is derived from an EMBL/GenBank/DDBJ whole genome shotgun (WGS) entry which is preliminary data.</text>
</comment>
<organism evidence="1 2">
    <name type="scientific">Caerostris extrusa</name>
    <name type="common">Bark spider</name>
    <name type="synonym">Caerostris bankana</name>
    <dbReference type="NCBI Taxonomy" id="172846"/>
    <lineage>
        <taxon>Eukaryota</taxon>
        <taxon>Metazoa</taxon>
        <taxon>Ecdysozoa</taxon>
        <taxon>Arthropoda</taxon>
        <taxon>Chelicerata</taxon>
        <taxon>Arachnida</taxon>
        <taxon>Araneae</taxon>
        <taxon>Araneomorphae</taxon>
        <taxon>Entelegynae</taxon>
        <taxon>Araneoidea</taxon>
        <taxon>Araneidae</taxon>
        <taxon>Caerostris</taxon>
    </lineage>
</organism>
<dbReference type="EMBL" id="BPLR01010716">
    <property type="protein sequence ID" value="GIY41454.1"/>
    <property type="molecule type" value="Genomic_DNA"/>
</dbReference>
<sequence>MHALLEECAVRWRWSWRMAGGSTHLYAFYEDAIVPHYGNPNWSYLGSNNDTFSSMMTQSLTQMNKNSPPSSL</sequence>
<dbReference type="AlphaFoldDB" id="A0AAV4T8D4"/>
<accession>A0AAV4T8D4</accession>
<reference evidence="1 2" key="1">
    <citation type="submission" date="2021-06" db="EMBL/GenBank/DDBJ databases">
        <title>Caerostris extrusa draft genome.</title>
        <authorList>
            <person name="Kono N."/>
            <person name="Arakawa K."/>
        </authorList>
    </citation>
    <scope>NUCLEOTIDE SEQUENCE [LARGE SCALE GENOMIC DNA]</scope>
</reference>
<gene>
    <name evidence="1" type="ORF">CEXT_74551</name>
</gene>
<keyword evidence="2" id="KW-1185">Reference proteome</keyword>